<evidence type="ECO:0000256" key="1">
    <source>
        <dbReference type="SAM" id="Phobius"/>
    </source>
</evidence>
<dbReference type="Proteomes" id="UP001374579">
    <property type="component" value="Unassembled WGS sequence"/>
</dbReference>
<keyword evidence="1" id="KW-0472">Membrane</keyword>
<accession>A0AAN9B4M0</accession>
<feature type="chain" id="PRO_5042953215" evidence="2">
    <location>
        <begin position="19"/>
        <end position="211"/>
    </location>
</feature>
<name>A0AAN9B4M0_9CAEN</name>
<evidence type="ECO:0000313" key="4">
    <source>
        <dbReference type="Proteomes" id="UP001374579"/>
    </source>
</evidence>
<protein>
    <submittedName>
        <fullName evidence="3">Uncharacterized protein</fullName>
    </submittedName>
</protein>
<keyword evidence="1" id="KW-0812">Transmembrane</keyword>
<keyword evidence="4" id="KW-1185">Reference proteome</keyword>
<feature type="signal peptide" evidence="2">
    <location>
        <begin position="1"/>
        <end position="18"/>
    </location>
</feature>
<organism evidence="3 4">
    <name type="scientific">Littorina saxatilis</name>
    <dbReference type="NCBI Taxonomy" id="31220"/>
    <lineage>
        <taxon>Eukaryota</taxon>
        <taxon>Metazoa</taxon>
        <taxon>Spiralia</taxon>
        <taxon>Lophotrochozoa</taxon>
        <taxon>Mollusca</taxon>
        <taxon>Gastropoda</taxon>
        <taxon>Caenogastropoda</taxon>
        <taxon>Littorinimorpha</taxon>
        <taxon>Littorinoidea</taxon>
        <taxon>Littorinidae</taxon>
        <taxon>Littorina</taxon>
    </lineage>
</organism>
<dbReference type="EMBL" id="JBAMIC010000012">
    <property type="protein sequence ID" value="KAK7098842.1"/>
    <property type="molecule type" value="Genomic_DNA"/>
</dbReference>
<feature type="transmembrane region" description="Helical" evidence="1">
    <location>
        <begin position="144"/>
        <end position="170"/>
    </location>
</feature>
<sequence>MRKQTWLFLTLTLVTTSAYVIRRDVIKNLSDRETTQYTNTSIHPNELNAVFNNPTSREEISGVSVSESSPQFQRDDGKHMMAQVNRHLNISRDNSVGIAFANSTFNIVTNSVKTLIIRNKTENTPVVVAEMPSTSGGNGVKMEVLLPVLCVVFFAAFVSFMSYLCCQIYVRDDRGVQPAKTKFELVPMGQFHHEFFIGTEDFVLVGCKERL</sequence>
<keyword evidence="2" id="KW-0732">Signal</keyword>
<dbReference type="AlphaFoldDB" id="A0AAN9B4M0"/>
<gene>
    <name evidence="3" type="ORF">V1264_003066</name>
</gene>
<proteinExistence type="predicted"/>
<keyword evidence="1" id="KW-1133">Transmembrane helix</keyword>
<evidence type="ECO:0000313" key="3">
    <source>
        <dbReference type="EMBL" id="KAK7098842.1"/>
    </source>
</evidence>
<evidence type="ECO:0000256" key="2">
    <source>
        <dbReference type="SAM" id="SignalP"/>
    </source>
</evidence>
<reference evidence="3 4" key="1">
    <citation type="submission" date="2024-02" db="EMBL/GenBank/DDBJ databases">
        <title>Chromosome-scale genome assembly of the rough periwinkle Littorina saxatilis.</title>
        <authorList>
            <person name="De Jode A."/>
            <person name="Faria R."/>
            <person name="Formenti G."/>
            <person name="Sims Y."/>
            <person name="Smith T.P."/>
            <person name="Tracey A."/>
            <person name="Wood J.M.D."/>
            <person name="Zagrodzka Z.B."/>
            <person name="Johannesson K."/>
            <person name="Butlin R.K."/>
            <person name="Leder E.H."/>
        </authorList>
    </citation>
    <scope>NUCLEOTIDE SEQUENCE [LARGE SCALE GENOMIC DNA]</scope>
    <source>
        <strain evidence="3">Snail1</strain>
        <tissue evidence="3">Muscle</tissue>
    </source>
</reference>
<comment type="caution">
    <text evidence="3">The sequence shown here is derived from an EMBL/GenBank/DDBJ whole genome shotgun (WGS) entry which is preliminary data.</text>
</comment>